<feature type="domain" description="Ig-like" evidence="3">
    <location>
        <begin position="126"/>
        <end position="225"/>
    </location>
</feature>
<dbReference type="SUPFAM" id="SSF49265">
    <property type="entry name" value="Fibronectin type III"/>
    <property type="match status" value="4"/>
</dbReference>
<feature type="compositionally biased region" description="Polar residues" evidence="2">
    <location>
        <begin position="1226"/>
        <end position="1269"/>
    </location>
</feature>
<dbReference type="SMART" id="SM00409">
    <property type="entry name" value="IG"/>
    <property type="match status" value="2"/>
</dbReference>
<protein>
    <submittedName>
        <fullName evidence="5">Uncharacterized protein</fullName>
    </submittedName>
</protein>
<accession>A0A6J8AXN9</accession>
<evidence type="ECO:0000259" key="4">
    <source>
        <dbReference type="PROSITE" id="PS50853"/>
    </source>
</evidence>
<dbReference type="InterPro" id="IPR036116">
    <property type="entry name" value="FN3_sf"/>
</dbReference>
<dbReference type="Proteomes" id="UP000507470">
    <property type="component" value="Unassembled WGS sequence"/>
</dbReference>
<sequence length="2819" mass="313639">MIHINTGLFNIYISGISTEATITKTESKGRGIRAALVYTSQKGGDVTIKCDRKFTESQLGKGYTIKWTKNHYTVISNLSTSDVVTGKDFTGRVEIVNGTSLKISRLKTQDARYYQCSVKLLNRGNPIVGSWIQLKLNSIRAALVYTSQKGGDVTIKCDRKFTESQLGKGYTIKWTKNHYTVISNLSTSDVVTGKDFTGRVEIVNGTSLKISRLKTQDARYYQCSVKLLNRGNPIVGSWIQLKLNNDPVPSTTQPTFKPVSIKSNTNTPTTATIVVTPLSVTTNTARDVDGGGGGGDDTESDGSGKVKVNTDLSEDQPKGTPSMDEVTEPRTTTVLDVESQSVKVSTEITTVESTQDTMQKLSNESSVDTKVQSVTPVGLEQDLPTKDITSETLTRQLTEKLHTEMSISPKFTNSPSVNKKSLIGNVHESTYELDVETTAGIVPKHITTTIVDGFSDSEISGYGNIKFTTDKGQSKTDISESNTHTKKVSLSTASMLSHPSTKSLTEAAIKTTIQSKQEHKMPTETKSEKTTTSRNGNSSPSVDITRTRISTETTPEPVIITEAAIKTTNQSEQEHKMPTETKSEKTTISRNGTSSPNVDITRTRISTETTTESVIITEAAVKTTNQSEQEHKTPTETKTEKTIISRNRTSSQSVDITRTRISTETTTEPVIITEAADKTETNSLDMDELNTASSVKVSMTTLSEKESYETSTTLQQLQTTTDSAFTSQTSGTGNWLQGSPTKQRSTQTSGESIPKIISTSTQLYLTTKDNTLTPDFETRNTTESFNIKGDTSFINVTNSGDLKINSVNKSKSDLSTDLSTNVLNTSSFTVHENNLSSVNVEYSSDIIDNSVNRNQSDISFSDLLSPTTSSGTDMQGSTSSSVILSKQHESTTTIEAGEIPSVEYSVLESASGITTDQLKTFVTAADRVKTGTPSGRIFFNTTIEKEREKSSTVHLSSGVSVVTPLYNSISNKSSAYVNADLVTSKAVSTDNVMSDKLSSTYDMNSYEEKKNSSFTSTSNTTMKTTALNSSVTTANDVGSSGKNIISTTNITSSDQGGTYDIESIKSTIFHDNTVVPIHTLSTNMDTKVNYPTLDSVTDASSTSERVLTSIQTTKEEAEWETSTTIEFAPATDKPPKPFTQSQRLSSQSSDFVTYIIESSSDIVTSSPEPSIKYPRNLITTEKTKTSEMLNKLTSQYNLVSEELSTVTEDNPSKESSQGLSVAEEMSTVTENNTSKESTKGFSVSDELSTVTEDNPSKESSQGLSVSKELSTIAEDNPSKESSQGLSVAEELSGVTVDNPSKESFQGLSVTEELSTVSEDNTSKRLSHGLSVSQEMSTFTEENTSKGLSQDLSVTEELSTVTEDNPSKGPSQSLSEEGWLSTVTEDNISKGSSQGLSVTEELSIFIEEKTIKGLSQGLSVVGELSTVTEESLSIVSSQGLPVSEELSTVTKDNSSKESYQGLTVSEELSTVTEYNPSEESSQGLSVTKELSTVTGDMSREISNPDFSVSHDIAIELTSPLSSTVKIEGSSIISEEPPSQAYIEQITTEDMSSDLTTPNLSSSTVCVDADDVVSKNVTDQMSNILTSPNSLPSKEISEDISKYESSSAFVVKDITHEMTTQSFLQQNSETMGISYGSSSSAIQTKTTYKSEDFEMSTGQSTQGGSLQNTTMIATKLPITTVPPYIEATSQFYGTTTFSIITGTKGLFFNVTITERKLNVIKLQVRVSSTKGEKFTKLKCLYKTVENSTRTEEIPVKGHNIDEIIRVRGLEIGLCYNFQIDVQTQNGRWIGPIYQKACTKPRAPGSGTHIGKNTTTSISLLIEHPNEEHFDSFRIDYENNAKMLSMTVNRSFDGSETETEITGLVPESCYNIDVYTVSFSELNHNSRSFVNVCTLAPLDPNNYTVIYGESSFIISWVNFSDKYHVNVSCNSWTKMFSLKTPSLSVNRTLPGDCCVLNVKNWNDTVSRKYYVHVNETLPEYPVVISNVTTKTHLNLTWREPMRSNGWIIGYTVHLFDSKDITIENFNISCIQAEPKCSKNDSDWKFQKYQCSSFSLVNNRNANIYYNNSQVHLSIGGLKPGMLYQYIITAMNKAGSNTTDRIPVITLEDKPESPASLDITVLNVTTMNVMWSPPNVTNGVITGYNVSYCSNGSSGCKDIIVERMTSVILKDLDCWKEYLVCVSAQTSAGVGRSTCGVNNTSVYEPQSKISKITASNTTIRLDFEMPCDNVEAPISYNISYTSLDHSCTGDQTNVTDWTECFPFRPCEITGLFPYWDYFIKVQESAENNVGVWSNEYKVTTLHSVPEKVRNIRVENIESDRLTVCWEQPCFLNSDTVFYNVTLDEDIPYIMISRSGSILETECANISDLLPYTNYNISVTASNQYGKTYPVVIMEQTDIAVPNQPSFGRVLEHPTMMTVEWKPPYPYPGPTRYTVKVRDTQNSETQYCQTSVYKQTRCSVYGLEEYWEYEVTITAHTERGNKQYKHPHVIRTKQSAPGPVTHLRVNHEKDPEKPRQVFITFGPPVYRDRNGVIKAYYVRCHDTRTYRDIQVVSTKKTYYVRCHDTRTYRDIQVVSAKKAYYVRCHDTIIYRDIHVVSTKKAYYVRCHDTRTYRDIHVVSSKKVYYVRCHDTRTYRDIHVVSTKKVYYVRCHDTNTYRDIHVVRTKKVYYVKCHDTRTYRDIHVVSSKKVYYVRCHDTRTYRDIHVVSTKKVYYVRCHDTRTYRDIYIVSSKKVYYVRCHDTRTYEDIHVVSTKKVYYVRCHDTRTYRDIHVVSSKKVYYVRCHDTRTYRDIHVVSTKKAYYVRCHDTNTYRDIHVVRTKKVYYV</sequence>
<dbReference type="PANTHER" id="PTHR13817:SF73">
    <property type="entry name" value="FIBRONECTIN TYPE-III DOMAIN-CONTAINING PROTEIN"/>
    <property type="match status" value="1"/>
</dbReference>
<feature type="domain" description="Fibronectin type-III" evidence="4">
    <location>
        <begin position="2303"/>
        <end position="2395"/>
    </location>
</feature>
<keyword evidence="1" id="KW-0677">Repeat</keyword>
<evidence type="ECO:0000256" key="2">
    <source>
        <dbReference type="SAM" id="MobiDB-lite"/>
    </source>
</evidence>
<dbReference type="InterPro" id="IPR013783">
    <property type="entry name" value="Ig-like_fold"/>
</dbReference>
<feature type="compositionally biased region" description="Polar residues" evidence="2">
    <location>
        <begin position="1202"/>
        <end position="1219"/>
    </location>
</feature>
<feature type="compositionally biased region" description="Polar residues" evidence="2">
    <location>
        <begin position="722"/>
        <end position="751"/>
    </location>
</feature>
<evidence type="ECO:0000313" key="5">
    <source>
        <dbReference type="EMBL" id="CAC5375529.1"/>
    </source>
</evidence>
<evidence type="ECO:0000259" key="3">
    <source>
        <dbReference type="PROSITE" id="PS50835"/>
    </source>
</evidence>
<feature type="region of interest" description="Disordered" evidence="2">
    <location>
        <begin position="714"/>
        <end position="751"/>
    </location>
</feature>
<dbReference type="PROSITE" id="PS50835">
    <property type="entry name" value="IG_LIKE"/>
    <property type="match status" value="2"/>
</dbReference>
<dbReference type="InterPro" id="IPR007110">
    <property type="entry name" value="Ig-like_dom"/>
</dbReference>
<dbReference type="SUPFAM" id="SSF48726">
    <property type="entry name" value="Immunoglobulin"/>
    <property type="match status" value="2"/>
</dbReference>
<dbReference type="OrthoDB" id="6135148at2759"/>
<dbReference type="InterPro" id="IPR050964">
    <property type="entry name" value="Striated_Muscle_Regulatory"/>
</dbReference>
<evidence type="ECO:0000256" key="1">
    <source>
        <dbReference type="ARBA" id="ARBA00022737"/>
    </source>
</evidence>
<feature type="domain" description="Fibronectin type-III" evidence="4">
    <location>
        <begin position="2396"/>
        <end position="2490"/>
    </location>
</feature>
<gene>
    <name evidence="5" type="ORF">MCOR_12491</name>
</gene>
<feature type="domain" description="Ig-like" evidence="3">
    <location>
        <begin position="42"/>
        <end position="118"/>
    </location>
</feature>
<dbReference type="SMART" id="SM00060">
    <property type="entry name" value="FN3"/>
    <property type="match status" value="6"/>
</dbReference>
<feature type="region of interest" description="Disordered" evidence="2">
    <location>
        <begin position="623"/>
        <end position="656"/>
    </location>
</feature>
<name>A0A6J8AXN9_MYTCO</name>
<feature type="domain" description="Fibronectin type-III" evidence="4">
    <location>
        <begin position="2109"/>
        <end position="2201"/>
    </location>
</feature>
<feature type="compositionally biased region" description="Polar residues" evidence="2">
    <location>
        <begin position="1295"/>
        <end position="1319"/>
    </location>
</feature>
<feature type="compositionally biased region" description="Polar residues" evidence="2">
    <location>
        <begin position="588"/>
        <end position="598"/>
    </location>
</feature>
<dbReference type="Gene3D" id="2.60.40.10">
    <property type="entry name" value="Immunoglobulins"/>
    <property type="match status" value="9"/>
</dbReference>
<feature type="region of interest" description="Disordered" evidence="2">
    <location>
        <begin position="1202"/>
        <end position="1377"/>
    </location>
</feature>
<dbReference type="InterPro" id="IPR036179">
    <property type="entry name" value="Ig-like_dom_sf"/>
</dbReference>
<feature type="compositionally biased region" description="Polar residues" evidence="2">
    <location>
        <begin position="1329"/>
        <end position="1377"/>
    </location>
</feature>
<feature type="region of interest" description="Disordered" evidence="2">
    <location>
        <begin position="283"/>
        <end position="330"/>
    </location>
</feature>
<keyword evidence="6" id="KW-1185">Reference proteome</keyword>
<reference evidence="5 6" key="1">
    <citation type="submission" date="2020-06" db="EMBL/GenBank/DDBJ databases">
        <authorList>
            <person name="Li R."/>
            <person name="Bekaert M."/>
        </authorList>
    </citation>
    <scope>NUCLEOTIDE SEQUENCE [LARGE SCALE GENOMIC DNA]</scope>
    <source>
        <strain evidence="6">wild</strain>
    </source>
</reference>
<dbReference type="InterPro" id="IPR003599">
    <property type="entry name" value="Ig_sub"/>
</dbReference>
<feature type="compositionally biased region" description="Polar residues" evidence="2">
    <location>
        <begin position="534"/>
        <end position="543"/>
    </location>
</feature>
<feature type="compositionally biased region" description="Basic and acidic residues" evidence="2">
    <location>
        <begin position="516"/>
        <end position="531"/>
    </location>
</feature>
<dbReference type="PANTHER" id="PTHR13817">
    <property type="entry name" value="TITIN"/>
    <property type="match status" value="1"/>
</dbReference>
<feature type="compositionally biased region" description="Polar residues" evidence="2">
    <location>
        <begin position="644"/>
        <end position="655"/>
    </location>
</feature>
<feature type="compositionally biased region" description="Basic and acidic residues" evidence="2">
    <location>
        <begin position="628"/>
        <end position="643"/>
    </location>
</feature>
<dbReference type="InterPro" id="IPR003961">
    <property type="entry name" value="FN3_dom"/>
</dbReference>
<proteinExistence type="predicted"/>
<dbReference type="EMBL" id="CACVKT020002154">
    <property type="protein sequence ID" value="CAC5375529.1"/>
    <property type="molecule type" value="Genomic_DNA"/>
</dbReference>
<feature type="region of interest" description="Disordered" evidence="2">
    <location>
        <begin position="513"/>
        <end position="543"/>
    </location>
</feature>
<feature type="compositionally biased region" description="Basic and acidic residues" evidence="2">
    <location>
        <begin position="572"/>
        <end position="587"/>
    </location>
</feature>
<evidence type="ECO:0000313" key="6">
    <source>
        <dbReference type="Proteomes" id="UP000507470"/>
    </source>
</evidence>
<organism evidence="5 6">
    <name type="scientific">Mytilus coruscus</name>
    <name type="common">Sea mussel</name>
    <dbReference type="NCBI Taxonomy" id="42192"/>
    <lineage>
        <taxon>Eukaryota</taxon>
        <taxon>Metazoa</taxon>
        <taxon>Spiralia</taxon>
        <taxon>Lophotrochozoa</taxon>
        <taxon>Mollusca</taxon>
        <taxon>Bivalvia</taxon>
        <taxon>Autobranchia</taxon>
        <taxon>Pteriomorphia</taxon>
        <taxon>Mytilida</taxon>
        <taxon>Mytiloidea</taxon>
        <taxon>Mytilidae</taxon>
        <taxon>Mytilinae</taxon>
        <taxon>Mytilus</taxon>
    </lineage>
</organism>
<dbReference type="PROSITE" id="PS50853">
    <property type="entry name" value="FN3"/>
    <property type="match status" value="3"/>
</dbReference>
<dbReference type="CDD" id="cd00063">
    <property type="entry name" value="FN3"/>
    <property type="match status" value="3"/>
</dbReference>
<feature type="region of interest" description="Disordered" evidence="2">
    <location>
        <begin position="568"/>
        <end position="599"/>
    </location>
</feature>
<dbReference type="Pfam" id="PF00041">
    <property type="entry name" value="fn3"/>
    <property type="match status" value="5"/>
</dbReference>